<dbReference type="GO" id="GO:0003735">
    <property type="term" value="F:structural constituent of ribosome"/>
    <property type="evidence" value="ECO:0007669"/>
    <property type="project" value="InterPro"/>
</dbReference>
<dbReference type="Proteomes" id="UP001273166">
    <property type="component" value="Unassembled WGS sequence"/>
</dbReference>
<protein>
    <recommendedName>
        <fullName evidence="4">Ribosomal protein L9 domain-containing protein</fullName>
    </recommendedName>
</protein>
<dbReference type="PANTHER" id="PTHR21368">
    <property type="entry name" value="50S RIBOSOMAL PROTEIN L9"/>
    <property type="match status" value="1"/>
</dbReference>
<dbReference type="AlphaFoldDB" id="A0AAJ0M685"/>
<dbReference type="GeneID" id="87885390"/>
<accession>A0AAJ0M685</accession>
<dbReference type="InterPro" id="IPR020070">
    <property type="entry name" value="Ribosomal_bL9_N"/>
</dbReference>
<evidence type="ECO:0000256" key="2">
    <source>
        <dbReference type="ARBA" id="ARBA00022980"/>
    </source>
</evidence>
<keyword evidence="6" id="KW-1185">Reference proteome</keyword>
<reference evidence="5" key="2">
    <citation type="submission" date="2023-06" db="EMBL/GenBank/DDBJ databases">
        <authorList>
            <consortium name="Lawrence Berkeley National Laboratory"/>
            <person name="Mondo S.J."/>
            <person name="Hensen N."/>
            <person name="Bonometti L."/>
            <person name="Westerberg I."/>
            <person name="Brannstrom I.O."/>
            <person name="Guillou S."/>
            <person name="Cros-Aarteil S."/>
            <person name="Calhoun S."/>
            <person name="Haridas S."/>
            <person name="Kuo A."/>
            <person name="Pangilinan J."/>
            <person name="Riley R."/>
            <person name="Labutti K."/>
            <person name="Andreopoulos B."/>
            <person name="Lipzen A."/>
            <person name="Chen C."/>
            <person name="Yanf M."/>
            <person name="Daum C."/>
            <person name="Ng V."/>
            <person name="Clum A."/>
            <person name="Steindorff A."/>
            <person name="Ohm R."/>
            <person name="Martin F."/>
            <person name="Silar P."/>
            <person name="Natvig D."/>
            <person name="Lalanne C."/>
            <person name="Gautier V."/>
            <person name="Ament-Velasquez S.L."/>
            <person name="Kruys A."/>
            <person name="Hutchinson M.I."/>
            <person name="Powell A.J."/>
            <person name="Barry K."/>
            <person name="Miller A.N."/>
            <person name="Grigoriev I.V."/>
            <person name="Debuchy R."/>
            <person name="Gladieux P."/>
            <person name="Thoren M.H."/>
            <person name="Johannesson H."/>
        </authorList>
    </citation>
    <scope>NUCLEOTIDE SEQUENCE</scope>
    <source>
        <strain evidence="5">CBS 333.67</strain>
    </source>
</reference>
<dbReference type="InterPro" id="IPR000244">
    <property type="entry name" value="Ribosomal_bL9"/>
</dbReference>
<dbReference type="GO" id="GO:0006412">
    <property type="term" value="P:translation"/>
    <property type="evidence" value="ECO:0007669"/>
    <property type="project" value="InterPro"/>
</dbReference>
<keyword evidence="2" id="KW-0689">Ribosomal protein</keyword>
<comment type="caution">
    <text evidence="5">The sequence shown here is derived from an EMBL/GenBank/DDBJ whole genome shotgun (WGS) entry which is preliminary data.</text>
</comment>
<dbReference type="GO" id="GO:0005840">
    <property type="term" value="C:ribosome"/>
    <property type="evidence" value="ECO:0007669"/>
    <property type="project" value="UniProtKB-KW"/>
</dbReference>
<dbReference type="InterPro" id="IPR036935">
    <property type="entry name" value="Ribosomal_bL9_N_sf"/>
</dbReference>
<name>A0AAJ0M685_9PEZI</name>
<dbReference type="EMBL" id="JAUDZG010000001">
    <property type="protein sequence ID" value="KAK3310322.1"/>
    <property type="molecule type" value="Genomic_DNA"/>
</dbReference>
<dbReference type="Pfam" id="PF01281">
    <property type="entry name" value="Ribosomal_L9_N"/>
    <property type="match status" value="1"/>
</dbReference>
<sequence>MSVPFVRRAPTCLGCIRRLAQPFGSGNGSSNAVSLVQSRTKSNHLRPKDQGVVVRLLEDIPKFGRKHSIFRVERGRMRNEWYPHKKAEYMTISRFYELGLTRDDIGERDTTFGTVMAAEPDPIAEPVVPTMTVLTTPPEKAHTLLTTVIPETLTFRRKPIPVPTPTPAGAAPAPSISPLVASANADSAPEPNAPNAPLAIYGSVSATDIVGHIKTLLAGDADGSRIVLEPENIRFLGLAEEADRVKALGRWEVEISIGGTDLEPVRKMVEILPLSEGSGEDDSQSAS</sequence>
<gene>
    <name evidence="5" type="ORF">B0T15DRAFT_489004</name>
</gene>
<evidence type="ECO:0000313" key="6">
    <source>
        <dbReference type="Proteomes" id="UP001273166"/>
    </source>
</evidence>
<organism evidence="5 6">
    <name type="scientific">Chaetomium strumarium</name>
    <dbReference type="NCBI Taxonomy" id="1170767"/>
    <lineage>
        <taxon>Eukaryota</taxon>
        <taxon>Fungi</taxon>
        <taxon>Dikarya</taxon>
        <taxon>Ascomycota</taxon>
        <taxon>Pezizomycotina</taxon>
        <taxon>Sordariomycetes</taxon>
        <taxon>Sordariomycetidae</taxon>
        <taxon>Sordariales</taxon>
        <taxon>Chaetomiaceae</taxon>
        <taxon>Chaetomium</taxon>
    </lineage>
</organism>
<feature type="domain" description="Ribosomal protein L9" evidence="4">
    <location>
        <begin position="54"/>
        <end position="92"/>
    </location>
</feature>
<proteinExistence type="inferred from homology"/>
<comment type="similarity">
    <text evidence="1">Belongs to the bacterial ribosomal protein bL9 family.</text>
</comment>
<evidence type="ECO:0000256" key="1">
    <source>
        <dbReference type="ARBA" id="ARBA00010605"/>
    </source>
</evidence>
<evidence type="ECO:0000256" key="3">
    <source>
        <dbReference type="ARBA" id="ARBA00023274"/>
    </source>
</evidence>
<evidence type="ECO:0000259" key="4">
    <source>
        <dbReference type="Pfam" id="PF01281"/>
    </source>
</evidence>
<evidence type="ECO:0000313" key="5">
    <source>
        <dbReference type="EMBL" id="KAK3310322.1"/>
    </source>
</evidence>
<dbReference type="InterPro" id="IPR009027">
    <property type="entry name" value="Ribosomal_bL9/RNase_H1_N"/>
</dbReference>
<dbReference type="SUPFAM" id="SSF55658">
    <property type="entry name" value="L9 N-domain-like"/>
    <property type="match status" value="1"/>
</dbReference>
<reference evidence="5" key="1">
    <citation type="journal article" date="2023" name="Mol. Phylogenet. Evol.">
        <title>Genome-scale phylogeny and comparative genomics of the fungal order Sordariales.</title>
        <authorList>
            <person name="Hensen N."/>
            <person name="Bonometti L."/>
            <person name="Westerberg I."/>
            <person name="Brannstrom I.O."/>
            <person name="Guillou S."/>
            <person name="Cros-Aarteil S."/>
            <person name="Calhoun S."/>
            <person name="Haridas S."/>
            <person name="Kuo A."/>
            <person name="Mondo S."/>
            <person name="Pangilinan J."/>
            <person name="Riley R."/>
            <person name="LaButti K."/>
            <person name="Andreopoulos B."/>
            <person name="Lipzen A."/>
            <person name="Chen C."/>
            <person name="Yan M."/>
            <person name="Daum C."/>
            <person name="Ng V."/>
            <person name="Clum A."/>
            <person name="Steindorff A."/>
            <person name="Ohm R.A."/>
            <person name="Martin F."/>
            <person name="Silar P."/>
            <person name="Natvig D.O."/>
            <person name="Lalanne C."/>
            <person name="Gautier V."/>
            <person name="Ament-Velasquez S.L."/>
            <person name="Kruys A."/>
            <person name="Hutchinson M.I."/>
            <person name="Powell A.J."/>
            <person name="Barry K."/>
            <person name="Miller A.N."/>
            <person name="Grigoriev I.V."/>
            <person name="Debuchy R."/>
            <person name="Gladieux P."/>
            <person name="Hiltunen Thoren M."/>
            <person name="Johannesson H."/>
        </authorList>
    </citation>
    <scope>NUCLEOTIDE SEQUENCE</scope>
    <source>
        <strain evidence="5">CBS 333.67</strain>
    </source>
</reference>
<dbReference type="GO" id="GO:1990904">
    <property type="term" value="C:ribonucleoprotein complex"/>
    <property type="evidence" value="ECO:0007669"/>
    <property type="project" value="UniProtKB-KW"/>
</dbReference>
<dbReference type="Gene3D" id="3.40.5.10">
    <property type="entry name" value="Ribosomal protein L9, N-terminal domain"/>
    <property type="match status" value="1"/>
</dbReference>
<keyword evidence="3" id="KW-0687">Ribonucleoprotein</keyword>
<dbReference type="RefSeq" id="XP_062726102.1">
    <property type="nucleotide sequence ID" value="XM_062866561.1"/>
</dbReference>